<evidence type="ECO:0000313" key="3">
    <source>
        <dbReference type="Proteomes" id="UP000613740"/>
    </source>
</evidence>
<gene>
    <name evidence="2" type="ORF">HYH02_000080</name>
</gene>
<sequence>MAEEVCHFKRLAPDLPCVLRAAVAAGDLEACKRLLHEGCELWPSTQLSAARRGHLHILQWMRDIGFIAETGKEVNPSDVYGSALAACAAGHAHVLAWLEGLVGGDGTLAQPPPSPEWMPGLLAVEAARAGHTQLLAVLARRIQPRNRRDRYEGRKVLAAIAFGCPLEVLQRYYRHGSAGGAGEAGTFASGADSDGEGSGKSDGEGGGEDGGAGGGGSSWTGEAPLRGVRAREMLSAALASPLPDWRQKVQWLLSQCEGCPAAALQALTLAPASPQASPKRPAPAAPFEVCGETLVTAPEDGDDGASTAEGDGSSNSGDGDGGGSIGNGFSARLAAVRQLGLTLVFPKGRTPDTWHCWGCNAALLVLHLLPDTRDPQMRQQLLDTAARQRCLPVLHWFLENAGPAAFRKEHVFIAVEGRRFCERADWEESLLAVFDLFDRDGVLPPRPVAAVTGAAAAAAEVAAAAAAIPAGAADGARGSGATEDPAEGGLDSTAVGAVGEEPQPHQQEQREASEQEMWDSVLMEAVRGKAGMRVARYLQERCGARPAVVDLALAGCSVEMLRWAHEESLRYGLPVEFTPKQMWILCLVNPAAASWLCERGLARPPTFEQVFEILLTPPLEGGAFSQIRGWLRLVQSSAMRALSNGTLEVAAVWMMSRRAWDLLVRLLDVAKWELLPHQRDWLLRMADSMAVADPEEEAGVQQEAAGAQEAEREEEEEGLVQAEDAQQEGAV</sequence>
<dbReference type="GO" id="GO:0016020">
    <property type="term" value="C:membrane"/>
    <property type="evidence" value="ECO:0007669"/>
    <property type="project" value="TreeGrafter"/>
</dbReference>
<evidence type="ECO:0000256" key="1">
    <source>
        <dbReference type="SAM" id="MobiDB-lite"/>
    </source>
</evidence>
<dbReference type="GO" id="GO:0046513">
    <property type="term" value="P:ceramide biosynthetic process"/>
    <property type="evidence" value="ECO:0007669"/>
    <property type="project" value="TreeGrafter"/>
</dbReference>
<feature type="region of interest" description="Disordered" evidence="1">
    <location>
        <begin position="179"/>
        <end position="223"/>
    </location>
</feature>
<dbReference type="GO" id="GO:0005783">
    <property type="term" value="C:endoplasmic reticulum"/>
    <property type="evidence" value="ECO:0007669"/>
    <property type="project" value="TreeGrafter"/>
</dbReference>
<reference evidence="2" key="1">
    <citation type="journal article" date="2020" name="bioRxiv">
        <title>Comparative genomics of Chlamydomonas.</title>
        <authorList>
            <person name="Craig R.J."/>
            <person name="Hasan A.R."/>
            <person name="Ness R.W."/>
            <person name="Keightley P.D."/>
        </authorList>
    </citation>
    <scope>NUCLEOTIDE SEQUENCE</scope>
    <source>
        <strain evidence="2">CCAP 11/173</strain>
    </source>
</reference>
<feature type="compositionally biased region" description="Low complexity" evidence="1">
    <location>
        <begin position="699"/>
        <end position="708"/>
    </location>
</feature>
<comment type="caution">
    <text evidence="2">The sequence shown here is derived from an EMBL/GenBank/DDBJ whole genome shotgun (WGS) entry which is preliminary data.</text>
</comment>
<name>A0A836B7G6_9CHLO</name>
<dbReference type="Proteomes" id="UP000613740">
    <property type="component" value="Unassembled WGS sequence"/>
</dbReference>
<dbReference type="AlphaFoldDB" id="A0A836B7G6"/>
<feature type="compositionally biased region" description="Gly residues" evidence="1">
    <location>
        <begin position="208"/>
        <end position="218"/>
    </location>
</feature>
<dbReference type="EMBL" id="JAEHOD010000012">
    <property type="protein sequence ID" value="KAG2449976.1"/>
    <property type="molecule type" value="Genomic_DNA"/>
</dbReference>
<dbReference type="GO" id="GO:0030149">
    <property type="term" value="P:sphingolipid catabolic process"/>
    <property type="evidence" value="ECO:0007669"/>
    <property type="project" value="TreeGrafter"/>
</dbReference>
<proteinExistence type="predicted"/>
<dbReference type="OrthoDB" id="10527658at2759"/>
<feature type="region of interest" description="Disordered" evidence="1">
    <location>
        <begin position="693"/>
        <end position="731"/>
    </location>
</feature>
<evidence type="ECO:0000313" key="2">
    <source>
        <dbReference type="EMBL" id="KAG2449976.1"/>
    </source>
</evidence>
<dbReference type="PANTHER" id="PTHR12393">
    <property type="entry name" value="SPHINGOMYELIN PHOSPHODIESTERASE RELATED"/>
    <property type="match status" value="1"/>
</dbReference>
<accession>A0A836B7G6</accession>
<dbReference type="PANTHER" id="PTHR12393:SF6">
    <property type="entry name" value="SPHINGOMYELIN PHOSPHODIESTERASE 2"/>
    <property type="match status" value="1"/>
</dbReference>
<feature type="region of interest" description="Disordered" evidence="1">
    <location>
        <begin position="295"/>
        <end position="324"/>
    </location>
</feature>
<dbReference type="GO" id="GO:0071944">
    <property type="term" value="C:cell periphery"/>
    <property type="evidence" value="ECO:0007669"/>
    <property type="project" value="TreeGrafter"/>
</dbReference>
<keyword evidence="3" id="KW-1185">Reference proteome</keyword>
<dbReference type="GO" id="GO:0004620">
    <property type="term" value="F:phospholipase activity"/>
    <property type="evidence" value="ECO:0007669"/>
    <property type="project" value="TreeGrafter"/>
</dbReference>
<dbReference type="SUPFAM" id="SSF140860">
    <property type="entry name" value="Pseudo ankyrin repeat-like"/>
    <property type="match status" value="1"/>
</dbReference>
<feature type="region of interest" description="Disordered" evidence="1">
    <location>
        <begin position="473"/>
        <end position="515"/>
    </location>
</feature>
<organism evidence="2 3">
    <name type="scientific">Chlamydomonas schloesseri</name>
    <dbReference type="NCBI Taxonomy" id="2026947"/>
    <lineage>
        <taxon>Eukaryota</taxon>
        <taxon>Viridiplantae</taxon>
        <taxon>Chlorophyta</taxon>
        <taxon>core chlorophytes</taxon>
        <taxon>Chlorophyceae</taxon>
        <taxon>CS clade</taxon>
        <taxon>Chlamydomonadales</taxon>
        <taxon>Chlamydomonadaceae</taxon>
        <taxon>Chlamydomonas</taxon>
    </lineage>
</organism>
<protein>
    <submittedName>
        <fullName evidence="2">Uncharacterized protein</fullName>
    </submittedName>
</protein>